<dbReference type="InterPro" id="IPR023393">
    <property type="entry name" value="START-like_dom_sf"/>
</dbReference>
<evidence type="ECO:0000313" key="1">
    <source>
        <dbReference type="EMBL" id="ACB96515.1"/>
    </source>
</evidence>
<proteinExistence type="predicted"/>
<dbReference type="HOGENOM" id="CLU_106645_3_0_5"/>
<dbReference type="OrthoDB" id="1364128at2"/>
<dbReference type="CDD" id="cd07821">
    <property type="entry name" value="PYR_PYL_RCAR_like"/>
    <property type="match status" value="1"/>
</dbReference>
<keyword evidence="2" id="KW-1185">Reference proteome</keyword>
<dbReference type="RefSeq" id="WP_012385866.1">
    <property type="nucleotide sequence ID" value="NC_010581.1"/>
</dbReference>
<reference evidence="2" key="1">
    <citation type="submission" date="2008-03" db="EMBL/GenBank/DDBJ databases">
        <title>Complete sequence of chromosome of Beijerinckia indica subsp. indica ATCC 9039.</title>
        <authorList>
            <consortium name="US DOE Joint Genome Institute"/>
            <person name="Copeland A."/>
            <person name="Lucas S."/>
            <person name="Lapidus A."/>
            <person name="Glavina del Rio T."/>
            <person name="Dalin E."/>
            <person name="Tice H."/>
            <person name="Bruce D."/>
            <person name="Goodwin L."/>
            <person name="Pitluck S."/>
            <person name="LaButti K."/>
            <person name="Schmutz J."/>
            <person name="Larimer F."/>
            <person name="Land M."/>
            <person name="Hauser L."/>
            <person name="Kyrpides N."/>
            <person name="Mikhailova N."/>
            <person name="Dunfield P.F."/>
            <person name="Dedysh S.N."/>
            <person name="Liesack W."/>
            <person name="Saw J.H."/>
            <person name="Alam M."/>
            <person name="Chen Y."/>
            <person name="Murrell J.C."/>
            <person name="Richardson P."/>
        </authorList>
    </citation>
    <scope>NUCLEOTIDE SEQUENCE [LARGE SCALE GENOMIC DNA]</scope>
    <source>
        <strain evidence="2">ATCC 9039 / DSM 1715 / NCIMB 8712</strain>
    </source>
</reference>
<accession>B2IKX5</accession>
<dbReference type="Proteomes" id="UP000001695">
    <property type="component" value="Chromosome"/>
</dbReference>
<dbReference type="EMBL" id="CP001016">
    <property type="protein sequence ID" value="ACB96515.1"/>
    <property type="molecule type" value="Genomic_DNA"/>
</dbReference>
<dbReference type="STRING" id="395963.Bind_2947"/>
<dbReference type="AlphaFoldDB" id="B2IKX5"/>
<sequence length="134" mass="14569">MATIQKEILTRASVDQVWDAVRDIGALHTRLVPGFVLDTRLEPGTRIVTFFNGVTVRERIVTLDEERKRLVWAAEGSFLKHHNGSAQVLARGALTCVIWTADFLPDDAAAAIGPLMEAGAEAMKTALDKLAGKS</sequence>
<dbReference type="KEGG" id="bid:Bind_2947"/>
<dbReference type="Gene3D" id="3.30.530.20">
    <property type="match status" value="1"/>
</dbReference>
<gene>
    <name evidence="1" type="ordered locus">Bind_2947</name>
</gene>
<reference evidence="1 2" key="2">
    <citation type="journal article" date="2010" name="J. Bacteriol.">
        <title>Complete genome sequence of Beijerinckia indica subsp. indica.</title>
        <authorList>
            <person name="Tamas I."/>
            <person name="Dedysh S.N."/>
            <person name="Liesack W."/>
            <person name="Stott M.B."/>
            <person name="Alam M."/>
            <person name="Murrell J.C."/>
            <person name="Dunfield P.F."/>
        </authorList>
    </citation>
    <scope>NUCLEOTIDE SEQUENCE [LARGE SCALE GENOMIC DNA]</scope>
    <source>
        <strain evidence="2">ATCC 9039 / DSM 1715 / NCIMB 8712</strain>
    </source>
</reference>
<protein>
    <recommendedName>
        <fullName evidence="3">Polyketide cyclase/dehydrase</fullName>
    </recommendedName>
</protein>
<dbReference type="eggNOG" id="ENOG5032SNS">
    <property type="taxonomic scope" value="Bacteria"/>
</dbReference>
<dbReference type="SUPFAM" id="SSF55961">
    <property type="entry name" value="Bet v1-like"/>
    <property type="match status" value="1"/>
</dbReference>
<dbReference type="Pfam" id="PF10604">
    <property type="entry name" value="Polyketide_cyc2"/>
    <property type="match status" value="1"/>
</dbReference>
<evidence type="ECO:0000313" key="2">
    <source>
        <dbReference type="Proteomes" id="UP000001695"/>
    </source>
</evidence>
<organism evidence="1 2">
    <name type="scientific">Beijerinckia indica subsp. indica (strain ATCC 9039 / DSM 1715 / NCIMB 8712)</name>
    <dbReference type="NCBI Taxonomy" id="395963"/>
    <lineage>
        <taxon>Bacteria</taxon>
        <taxon>Pseudomonadati</taxon>
        <taxon>Pseudomonadota</taxon>
        <taxon>Alphaproteobacteria</taxon>
        <taxon>Hyphomicrobiales</taxon>
        <taxon>Beijerinckiaceae</taxon>
        <taxon>Beijerinckia</taxon>
    </lineage>
</organism>
<evidence type="ECO:0008006" key="3">
    <source>
        <dbReference type="Google" id="ProtNLM"/>
    </source>
</evidence>
<name>B2IKX5_BEII9</name>
<dbReference type="InterPro" id="IPR019587">
    <property type="entry name" value="Polyketide_cyclase/dehydratase"/>
</dbReference>